<proteinExistence type="predicted"/>
<feature type="transmembrane region" description="Helical" evidence="7">
    <location>
        <begin position="285"/>
        <end position="307"/>
    </location>
</feature>
<keyword evidence="5 7" id="KW-1133">Transmembrane helix</keyword>
<dbReference type="AlphaFoldDB" id="A0AA48KHG2"/>
<feature type="transmembrane region" description="Helical" evidence="7">
    <location>
        <begin position="35"/>
        <end position="55"/>
    </location>
</feature>
<accession>A0AA48KHG2</accession>
<keyword evidence="9" id="KW-1185">Reference proteome</keyword>
<evidence type="ECO:0000256" key="6">
    <source>
        <dbReference type="ARBA" id="ARBA00023136"/>
    </source>
</evidence>
<feature type="transmembrane region" description="Helical" evidence="7">
    <location>
        <begin position="198"/>
        <end position="218"/>
    </location>
</feature>
<dbReference type="Proteomes" id="UP001337723">
    <property type="component" value="Chromosome"/>
</dbReference>
<feature type="transmembrane region" description="Helical" evidence="7">
    <location>
        <begin position="170"/>
        <end position="192"/>
    </location>
</feature>
<dbReference type="GO" id="GO:0055085">
    <property type="term" value="P:transmembrane transport"/>
    <property type="evidence" value="ECO:0007669"/>
    <property type="project" value="InterPro"/>
</dbReference>
<dbReference type="RefSeq" id="WP_338274641.1">
    <property type="nucleotide sequence ID" value="NZ_AP027266.1"/>
</dbReference>
<feature type="transmembrane region" description="Helical" evidence="7">
    <location>
        <begin position="67"/>
        <end position="88"/>
    </location>
</feature>
<dbReference type="InterPro" id="IPR004776">
    <property type="entry name" value="Mem_transp_PIN-like"/>
</dbReference>
<evidence type="ECO:0000256" key="1">
    <source>
        <dbReference type="ARBA" id="ARBA00004141"/>
    </source>
</evidence>
<dbReference type="PANTHER" id="PTHR36838:SF3">
    <property type="entry name" value="TRANSPORTER AUXIN EFFLUX CARRIER EC FAMILY"/>
    <property type="match status" value="1"/>
</dbReference>
<feature type="transmembrane region" description="Helical" evidence="7">
    <location>
        <begin position="95"/>
        <end position="115"/>
    </location>
</feature>
<feature type="transmembrane region" description="Helical" evidence="7">
    <location>
        <begin position="225"/>
        <end position="245"/>
    </location>
</feature>
<keyword evidence="4 7" id="KW-0812">Transmembrane</keyword>
<keyword evidence="6 7" id="KW-0472">Membrane</keyword>
<evidence type="ECO:0000256" key="4">
    <source>
        <dbReference type="ARBA" id="ARBA00022692"/>
    </source>
</evidence>
<feature type="transmembrane region" description="Helical" evidence="7">
    <location>
        <begin position="6"/>
        <end position="28"/>
    </location>
</feature>
<evidence type="ECO:0000256" key="2">
    <source>
        <dbReference type="ARBA" id="ARBA00022448"/>
    </source>
</evidence>
<feature type="transmembrane region" description="Helical" evidence="7">
    <location>
        <begin position="257"/>
        <end position="276"/>
    </location>
</feature>
<reference evidence="8 9" key="1">
    <citation type="submission" date="2023-01" db="EMBL/GenBank/DDBJ databases">
        <title>Complete genome sequence of Roseicyclus marinus strain Dej080120_10.</title>
        <authorList>
            <person name="Ueki S."/>
            <person name="Maruyama F."/>
        </authorList>
    </citation>
    <scope>NUCLEOTIDE SEQUENCE [LARGE SCALE GENOMIC DNA]</scope>
    <source>
        <strain evidence="8 9">Dej080120_10</strain>
    </source>
</reference>
<sequence>MLDILAIVVPVFLVVGAGYLAVWARLFADSAVDGLMVFTQKFAIPCLLFSAIATLDLGADFDLSLLVSYYTGSTISFFVGMLGARLIFRRPMIDSVVIGFCGLMANSVLLGLAIGESAYGIDSLGPNYAIIALHAPFCYLLGIITMEIVRAEAGGPRLATRVLKGIFSNALMIGIGLGFVVNLSGLPIPGVVDDALALMIRAALPAALFGLGGVLYRYKPEGDAGVIAMICAISLVLHPAIAFAMGSTIGNLSQGQLRAAVITAAMAPGVNTYIFADMYGAARRVVASSILIGTALTVLAASAWIWILG</sequence>
<dbReference type="GO" id="GO:0016020">
    <property type="term" value="C:membrane"/>
    <property type="evidence" value="ECO:0007669"/>
    <property type="project" value="UniProtKB-SubCell"/>
</dbReference>
<evidence type="ECO:0000256" key="5">
    <source>
        <dbReference type="ARBA" id="ARBA00022989"/>
    </source>
</evidence>
<evidence type="ECO:0000313" key="9">
    <source>
        <dbReference type="Proteomes" id="UP001337723"/>
    </source>
</evidence>
<feature type="transmembrane region" description="Helical" evidence="7">
    <location>
        <begin position="127"/>
        <end position="149"/>
    </location>
</feature>
<evidence type="ECO:0000256" key="3">
    <source>
        <dbReference type="ARBA" id="ARBA00022475"/>
    </source>
</evidence>
<comment type="subcellular location">
    <subcellularLocation>
        <location evidence="1">Membrane</location>
        <topology evidence="1">Multi-pass membrane protein</topology>
    </subcellularLocation>
</comment>
<evidence type="ECO:0000256" key="7">
    <source>
        <dbReference type="SAM" id="Phobius"/>
    </source>
</evidence>
<evidence type="ECO:0000313" key="8">
    <source>
        <dbReference type="EMBL" id="BDW84627.1"/>
    </source>
</evidence>
<protein>
    <submittedName>
        <fullName evidence="8">Malonate transporter</fullName>
    </submittedName>
</protein>
<dbReference type="EMBL" id="AP027266">
    <property type="protein sequence ID" value="BDW84627.1"/>
    <property type="molecule type" value="Genomic_DNA"/>
</dbReference>
<gene>
    <name evidence="8" type="ORF">MACH21_08040</name>
</gene>
<dbReference type="PANTHER" id="PTHR36838">
    <property type="entry name" value="AUXIN EFFLUX CARRIER FAMILY PROTEIN"/>
    <property type="match status" value="1"/>
</dbReference>
<name>A0AA48KHG2_9RHOB</name>
<dbReference type="KEGG" id="rmai:MACH21_08040"/>
<dbReference type="Pfam" id="PF03547">
    <property type="entry name" value="Mem_trans"/>
    <property type="match status" value="2"/>
</dbReference>
<keyword evidence="2" id="KW-0813">Transport</keyword>
<keyword evidence="3" id="KW-1003">Cell membrane</keyword>
<organism evidence="8 9">
    <name type="scientific">Roseicyclus marinus</name>
    <dbReference type="NCBI Taxonomy" id="2161673"/>
    <lineage>
        <taxon>Bacteria</taxon>
        <taxon>Pseudomonadati</taxon>
        <taxon>Pseudomonadota</taxon>
        <taxon>Alphaproteobacteria</taxon>
        <taxon>Rhodobacterales</taxon>
        <taxon>Roseobacteraceae</taxon>
        <taxon>Roseicyclus</taxon>
    </lineage>
</organism>